<evidence type="ECO:0000313" key="3">
    <source>
        <dbReference type="EMBL" id="MFC0678410.1"/>
    </source>
</evidence>
<feature type="transmembrane region" description="Helical" evidence="1">
    <location>
        <begin position="45"/>
        <end position="70"/>
    </location>
</feature>
<evidence type="ECO:0000313" key="4">
    <source>
        <dbReference type="Proteomes" id="UP001589896"/>
    </source>
</evidence>
<feature type="transmembrane region" description="Helical" evidence="1">
    <location>
        <begin position="90"/>
        <end position="107"/>
    </location>
</feature>
<keyword evidence="1" id="KW-0812">Transmembrane</keyword>
<comment type="caution">
    <text evidence="3">The sequence shown here is derived from an EMBL/GenBank/DDBJ whole genome shotgun (WGS) entry which is preliminary data.</text>
</comment>
<dbReference type="RefSeq" id="WP_386668239.1">
    <property type="nucleotide sequence ID" value="NZ_JBHLTG010000002.1"/>
</dbReference>
<keyword evidence="1" id="KW-0472">Membrane</keyword>
<dbReference type="Proteomes" id="UP001589896">
    <property type="component" value="Unassembled WGS sequence"/>
</dbReference>
<organism evidence="3 4">
    <name type="scientific">Lysobacter korlensis</name>
    <dbReference type="NCBI Taxonomy" id="553636"/>
    <lineage>
        <taxon>Bacteria</taxon>
        <taxon>Pseudomonadati</taxon>
        <taxon>Pseudomonadota</taxon>
        <taxon>Gammaproteobacteria</taxon>
        <taxon>Lysobacterales</taxon>
        <taxon>Lysobacteraceae</taxon>
        <taxon>Lysobacter</taxon>
    </lineage>
</organism>
<feature type="domain" description="DUF2231" evidence="2">
    <location>
        <begin position="10"/>
        <end position="158"/>
    </location>
</feature>
<dbReference type="InterPro" id="IPR019251">
    <property type="entry name" value="DUF2231_TM"/>
</dbReference>
<name>A0ABV6RN39_9GAMM</name>
<dbReference type="EMBL" id="JBHLTG010000002">
    <property type="protein sequence ID" value="MFC0678410.1"/>
    <property type="molecule type" value="Genomic_DNA"/>
</dbReference>
<protein>
    <submittedName>
        <fullName evidence="3">DUF2231 domain-containing protein</fullName>
    </submittedName>
</protein>
<gene>
    <name evidence="3" type="ORF">ACFFGH_11225</name>
</gene>
<accession>A0ABV6RN39</accession>
<evidence type="ECO:0000259" key="2">
    <source>
        <dbReference type="Pfam" id="PF09990"/>
    </source>
</evidence>
<reference evidence="3 4" key="1">
    <citation type="submission" date="2024-09" db="EMBL/GenBank/DDBJ databases">
        <authorList>
            <person name="Sun Q."/>
            <person name="Mori K."/>
        </authorList>
    </citation>
    <scope>NUCLEOTIDE SEQUENCE [LARGE SCALE GENOMIC DNA]</scope>
    <source>
        <strain evidence="3 4">KCTC 23076</strain>
    </source>
</reference>
<feature type="transmembrane region" description="Helical" evidence="1">
    <location>
        <begin position="128"/>
        <end position="148"/>
    </location>
</feature>
<proteinExistence type="predicted"/>
<sequence length="168" mass="17898">MPAFDYEVNGLPLHILVVHAVVVFVPLAAVSVLLAAAWPAARRRLGLLPAALATVALALVPVTTAAGEWLKARLPSAPLIEQHAALGDDLLPWSIAVFVVAVLLWLYDRFRPRLAERMPPGVVRAVPWVLLVLAFAAAVGSLITVVVIGESGARAVWQGTYSPDPLPR</sequence>
<evidence type="ECO:0000256" key="1">
    <source>
        <dbReference type="SAM" id="Phobius"/>
    </source>
</evidence>
<keyword evidence="1" id="KW-1133">Transmembrane helix</keyword>
<keyword evidence="4" id="KW-1185">Reference proteome</keyword>
<feature type="transmembrane region" description="Helical" evidence="1">
    <location>
        <begin position="12"/>
        <end position="38"/>
    </location>
</feature>
<dbReference type="Pfam" id="PF09990">
    <property type="entry name" value="DUF2231"/>
    <property type="match status" value="1"/>
</dbReference>